<protein>
    <submittedName>
        <fullName evidence="1">Uncharacterized protein</fullName>
    </submittedName>
</protein>
<dbReference type="AlphaFoldDB" id="A0A6A6QN11"/>
<proteinExistence type="predicted"/>
<dbReference type="PANTHER" id="PTHR38790:SF4">
    <property type="entry name" value="2EXR DOMAIN-CONTAINING PROTEIN"/>
    <property type="match status" value="1"/>
</dbReference>
<keyword evidence="2" id="KW-1185">Reference proteome</keyword>
<sequence length="337" mass="38218">MEQMFTVPSRRGSDFNSDNVLDVRADSNGEVNPQQQCPIFSRLPRELRDEIFSYALLNTCHDPFHRGFSQSARAPKRHDIALPLLLTCRAIHIETQHLPISLNAIFVGSPAINFPSRNQSRLGQQLLRNNIQAADYTIQQTFLESAHFQTFLHAPSRNIKFLTLRLERTDWWTWETPPGEVARDGGLAVDPNVGDGSVARRPTAAVMRELARKRREGVRDGRVLSAEHARGLGFGWAGGVERAFPGLRGLEIVFESFAAKRAQLEEVVGCAETWEFGMGQGFVLRCVGVERGSWGEGVEVQEGKLRWHRRSGAQERRVEWQQGPFEVRVVRWKRVRV</sequence>
<dbReference type="EMBL" id="MU004191">
    <property type="protein sequence ID" value="KAF2493898.1"/>
    <property type="molecule type" value="Genomic_DNA"/>
</dbReference>
<dbReference type="PANTHER" id="PTHR38790">
    <property type="entry name" value="2EXR DOMAIN-CONTAINING PROTEIN-RELATED"/>
    <property type="match status" value="1"/>
</dbReference>
<dbReference type="Proteomes" id="UP000799750">
    <property type="component" value="Unassembled WGS sequence"/>
</dbReference>
<dbReference type="OrthoDB" id="288942at2759"/>
<organism evidence="1 2">
    <name type="scientific">Lophium mytilinum</name>
    <dbReference type="NCBI Taxonomy" id="390894"/>
    <lineage>
        <taxon>Eukaryota</taxon>
        <taxon>Fungi</taxon>
        <taxon>Dikarya</taxon>
        <taxon>Ascomycota</taxon>
        <taxon>Pezizomycotina</taxon>
        <taxon>Dothideomycetes</taxon>
        <taxon>Pleosporomycetidae</taxon>
        <taxon>Mytilinidiales</taxon>
        <taxon>Mytilinidiaceae</taxon>
        <taxon>Lophium</taxon>
    </lineage>
</organism>
<accession>A0A6A6QN11</accession>
<evidence type="ECO:0000313" key="2">
    <source>
        <dbReference type="Proteomes" id="UP000799750"/>
    </source>
</evidence>
<gene>
    <name evidence="1" type="ORF">BU16DRAFT_619105</name>
</gene>
<evidence type="ECO:0000313" key="1">
    <source>
        <dbReference type="EMBL" id="KAF2493898.1"/>
    </source>
</evidence>
<reference evidence="1" key="1">
    <citation type="journal article" date="2020" name="Stud. Mycol.">
        <title>101 Dothideomycetes genomes: a test case for predicting lifestyles and emergence of pathogens.</title>
        <authorList>
            <person name="Haridas S."/>
            <person name="Albert R."/>
            <person name="Binder M."/>
            <person name="Bloem J."/>
            <person name="Labutti K."/>
            <person name="Salamov A."/>
            <person name="Andreopoulos B."/>
            <person name="Baker S."/>
            <person name="Barry K."/>
            <person name="Bills G."/>
            <person name="Bluhm B."/>
            <person name="Cannon C."/>
            <person name="Castanera R."/>
            <person name="Culley D."/>
            <person name="Daum C."/>
            <person name="Ezra D."/>
            <person name="Gonzalez J."/>
            <person name="Henrissat B."/>
            <person name="Kuo A."/>
            <person name="Liang C."/>
            <person name="Lipzen A."/>
            <person name="Lutzoni F."/>
            <person name="Magnuson J."/>
            <person name="Mondo S."/>
            <person name="Nolan M."/>
            <person name="Ohm R."/>
            <person name="Pangilinan J."/>
            <person name="Park H.-J."/>
            <person name="Ramirez L."/>
            <person name="Alfaro M."/>
            <person name="Sun H."/>
            <person name="Tritt A."/>
            <person name="Yoshinaga Y."/>
            <person name="Zwiers L.-H."/>
            <person name="Turgeon B."/>
            <person name="Goodwin S."/>
            <person name="Spatafora J."/>
            <person name="Crous P."/>
            <person name="Grigoriev I."/>
        </authorList>
    </citation>
    <scope>NUCLEOTIDE SEQUENCE</scope>
    <source>
        <strain evidence="1">CBS 269.34</strain>
    </source>
</reference>
<name>A0A6A6QN11_9PEZI</name>